<keyword evidence="2" id="KW-0503">Monooxygenase</keyword>
<comment type="caution">
    <text evidence="2">The sequence shown here is derived from an EMBL/GenBank/DDBJ whole genome shotgun (WGS) entry which is preliminary data.</text>
</comment>
<evidence type="ECO:0000259" key="1">
    <source>
        <dbReference type="Pfam" id="PF03992"/>
    </source>
</evidence>
<keyword evidence="3" id="KW-1185">Reference proteome</keyword>
<dbReference type="EMBL" id="QBKN01000001">
    <property type="protein sequence ID" value="PTX52782.1"/>
    <property type="molecule type" value="Genomic_DNA"/>
</dbReference>
<dbReference type="Proteomes" id="UP000244069">
    <property type="component" value="Unassembled WGS sequence"/>
</dbReference>
<dbReference type="AlphaFoldDB" id="A0A2T6B9S4"/>
<reference evidence="2 3" key="1">
    <citation type="submission" date="2018-04" db="EMBL/GenBank/DDBJ databases">
        <title>Genomic Encyclopedia of Archaeal and Bacterial Type Strains, Phase II (KMG-II): from individual species to whole genera.</title>
        <authorList>
            <person name="Goeker M."/>
        </authorList>
    </citation>
    <scope>NUCLEOTIDE SEQUENCE [LARGE SCALE GENOMIC DNA]</scope>
    <source>
        <strain evidence="2 3">DSM 29329</strain>
    </source>
</reference>
<dbReference type="SUPFAM" id="SSF54909">
    <property type="entry name" value="Dimeric alpha+beta barrel"/>
    <property type="match status" value="1"/>
</dbReference>
<evidence type="ECO:0000313" key="3">
    <source>
        <dbReference type="Proteomes" id="UP000244069"/>
    </source>
</evidence>
<organism evidence="2 3">
    <name type="scientific">Allosediminivita pacifica</name>
    <dbReference type="NCBI Taxonomy" id="1267769"/>
    <lineage>
        <taxon>Bacteria</taxon>
        <taxon>Pseudomonadati</taxon>
        <taxon>Pseudomonadota</taxon>
        <taxon>Alphaproteobacteria</taxon>
        <taxon>Rhodobacterales</taxon>
        <taxon>Paracoccaceae</taxon>
        <taxon>Allosediminivita</taxon>
    </lineage>
</organism>
<name>A0A2T6B9S4_9RHOB</name>
<feature type="domain" description="ABM" evidence="1">
    <location>
        <begin position="20"/>
        <end position="75"/>
    </location>
</feature>
<dbReference type="RefSeq" id="WP_107974170.1">
    <property type="nucleotide sequence ID" value="NZ_BMEZ01000001.1"/>
</dbReference>
<dbReference type="Pfam" id="PF03992">
    <property type="entry name" value="ABM"/>
    <property type="match status" value="1"/>
</dbReference>
<dbReference type="InterPro" id="IPR007138">
    <property type="entry name" value="ABM_dom"/>
</dbReference>
<protein>
    <submittedName>
        <fullName evidence="2">Quinol monooxygenase YgiN</fullName>
    </submittedName>
</protein>
<dbReference type="InterPro" id="IPR011008">
    <property type="entry name" value="Dimeric_a/b-barrel"/>
</dbReference>
<sequence>MSDNEAAQVHLNGHLICSSPDELATVETYLPDHIRLTRAEPGCLSFDVTQTEDPMVWRVAECFIDRAAFEAHQRRVKASDWGRATAGIRRAYEVTGT</sequence>
<evidence type="ECO:0000313" key="2">
    <source>
        <dbReference type="EMBL" id="PTX52782.1"/>
    </source>
</evidence>
<dbReference type="Gene3D" id="3.30.70.100">
    <property type="match status" value="1"/>
</dbReference>
<proteinExistence type="predicted"/>
<keyword evidence="2" id="KW-0560">Oxidoreductase</keyword>
<accession>A0A2T6B9S4</accession>
<dbReference type="GO" id="GO:0004497">
    <property type="term" value="F:monooxygenase activity"/>
    <property type="evidence" value="ECO:0007669"/>
    <property type="project" value="UniProtKB-KW"/>
</dbReference>
<dbReference type="OrthoDB" id="9797178at2"/>
<gene>
    <name evidence="2" type="ORF">C8N44_10172</name>
</gene>